<keyword evidence="3 6" id="KW-0812">Transmembrane</keyword>
<keyword evidence="5 6" id="KW-0472">Membrane</keyword>
<evidence type="ECO:0000256" key="3">
    <source>
        <dbReference type="ARBA" id="ARBA00022692"/>
    </source>
</evidence>
<dbReference type="Proteomes" id="UP000304912">
    <property type="component" value="Chromosome"/>
</dbReference>
<evidence type="ECO:0000256" key="6">
    <source>
        <dbReference type="SAM" id="Phobius"/>
    </source>
</evidence>
<organism evidence="9 10">
    <name type="scientific">Salinimonas iocasae</name>
    <dbReference type="NCBI Taxonomy" id="2572577"/>
    <lineage>
        <taxon>Bacteria</taxon>
        <taxon>Pseudomonadati</taxon>
        <taxon>Pseudomonadota</taxon>
        <taxon>Gammaproteobacteria</taxon>
        <taxon>Alteromonadales</taxon>
        <taxon>Alteromonadaceae</taxon>
        <taxon>Alteromonas/Salinimonas group</taxon>
        <taxon>Salinimonas</taxon>
    </lineage>
</organism>
<evidence type="ECO:0000256" key="4">
    <source>
        <dbReference type="ARBA" id="ARBA00022989"/>
    </source>
</evidence>
<accession>A0A5B7Y9P9</accession>
<evidence type="ECO:0000256" key="1">
    <source>
        <dbReference type="ARBA" id="ARBA00004651"/>
    </source>
</evidence>
<feature type="transmembrane region" description="Helical" evidence="6">
    <location>
        <begin position="311"/>
        <end position="335"/>
    </location>
</feature>
<dbReference type="InterPro" id="IPR050250">
    <property type="entry name" value="Macrolide_Exporter_MacB"/>
</dbReference>
<evidence type="ECO:0000259" key="8">
    <source>
        <dbReference type="Pfam" id="PF12704"/>
    </source>
</evidence>
<dbReference type="PANTHER" id="PTHR30572:SF18">
    <property type="entry name" value="ABC-TYPE MACROLIDE FAMILY EXPORT SYSTEM PERMEASE COMPONENT 2"/>
    <property type="match status" value="1"/>
</dbReference>
<dbReference type="GO" id="GO:0005886">
    <property type="term" value="C:plasma membrane"/>
    <property type="evidence" value="ECO:0007669"/>
    <property type="project" value="UniProtKB-SubCell"/>
</dbReference>
<evidence type="ECO:0000259" key="7">
    <source>
        <dbReference type="Pfam" id="PF02687"/>
    </source>
</evidence>
<dbReference type="GO" id="GO:0022857">
    <property type="term" value="F:transmembrane transporter activity"/>
    <property type="evidence" value="ECO:0007669"/>
    <property type="project" value="TreeGrafter"/>
</dbReference>
<feature type="domain" description="ABC3 transporter permease C-terminal" evidence="7">
    <location>
        <begin position="314"/>
        <end position="430"/>
    </location>
</feature>
<evidence type="ECO:0000313" key="9">
    <source>
        <dbReference type="EMBL" id="QCZ92046.1"/>
    </source>
</evidence>
<name>A0A5B7Y9P9_9ALTE</name>
<dbReference type="RefSeq" id="WP_139754809.1">
    <property type="nucleotide sequence ID" value="NZ_CP039852.1"/>
</dbReference>
<feature type="domain" description="MacB-like periplasmic core" evidence="8">
    <location>
        <begin position="20"/>
        <end position="271"/>
    </location>
</feature>
<keyword evidence="10" id="KW-1185">Reference proteome</keyword>
<feature type="transmembrane region" description="Helical" evidence="6">
    <location>
        <begin position="356"/>
        <end position="382"/>
    </location>
</feature>
<protein>
    <submittedName>
        <fullName evidence="9">FtsX-like permease family protein</fullName>
    </submittedName>
</protein>
<feature type="transmembrane region" description="Helical" evidence="6">
    <location>
        <begin position="21"/>
        <end position="44"/>
    </location>
</feature>
<evidence type="ECO:0000256" key="2">
    <source>
        <dbReference type="ARBA" id="ARBA00022475"/>
    </source>
</evidence>
<dbReference type="KEGG" id="salk:FBQ74_00510"/>
<dbReference type="Pfam" id="PF02687">
    <property type="entry name" value="FtsX"/>
    <property type="match status" value="1"/>
</dbReference>
<dbReference type="EMBL" id="CP039852">
    <property type="protein sequence ID" value="QCZ92046.1"/>
    <property type="molecule type" value="Genomic_DNA"/>
</dbReference>
<reference evidence="9 10" key="1">
    <citation type="submission" date="2019-04" db="EMBL/GenBank/DDBJ databases">
        <title>Salinimonas iocasae sp. nov., a halophilic bacterium isolated from the outer tube casing of tubeworms in Okinawa Trough.</title>
        <authorList>
            <person name="Zhang H."/>
            <person name="Wang H."/>
            <person name="Li C."/>
        </authorList>
    </citation>
    <scope>NUCLEOTIDE SEQUENCE [LARGE SCALE GENOMIC DNA]</scope>
    <source>
        <strain evidence="9 10">KX18D6</strain>
    </source>
</reference>
<keyword evidence="4 6" id="KW-1133">Transmembrane helix</keyword>
<keyword evidence="2" id="KW-1003">Cell membrane</keyword>
<dbReference type="Pfam" id="PF12704">
    <property type="entry name" value="MacB_PCD"/>
    <property type="match status" value="1"/>
</dbReference>
<gene>
    <name evidence="9" type="ORF">FBQ74_00510</name>
</gene>
<sequence length="437" mass="49852">MFTHYLDLGWRSFRRTPLVSILMVLAIAIGIGITMTSLSVYHMMTVDPIPQKSEKLFHPQLQTMDDGEEGWGADNLPLQLTYKDAVNLYNQPFPDHKAAMIRTGMTITMNNSDLRPFIESVRATHRDFFSMFDKQFIYGGPWSEQQAESASPVAVISQELNDKLFGGRNAVGEQIFLDEISYRVVGVTQDWKTHMKFYDVNNGAFLDHEQVYVPFERIPAQSIDTWGNTQGWKFENINNFKDKLQSELFWVQFWVELDDAQAVAQYREDLMAYMQQQQALGRFNREKLEFALRDVNTWLDYREIVSEDNQILVALSFMFLAVCLANILGLLLAKFMRRAPEVGVRRALGASKWQVFMQHIVEVSMLGFVGGLLGIAIAQLGLWGVRVTQDRYESLATMDMSMLLSAPVIAITACVIAGVYPAWLVCRTTPATYLKTQ</sequence>
<feature type="transmembrane region" description="Helical" evidence="6">
    <location>
        <begin position="402"/>
        <end position="425"/>
    </location>
</feature>
<evidence type="ECO:0000256" key="5">
    <source>
        <dbReference type="ARBA" id="ARBA00023136"/>
    </source>
</evidence>
<dbReference type="AlphaFoldDB" id="A0A5B7Y9P9"/>
<proteinExistence type="predicted"/>
<dbReference type="InterPro" id="IPR025857">
    <property type="entry name" value="MacB_PCD"/>
</dbReference>
<dbReference type="OrthoDB" id="8735006at2"/>
<dbReference type="PANTHER" id="PTHR30572">
    <property type="entry name" value="MEMBRANE COMPONENT OF TRANSPORTER-RELATED"/>
    <property type="match status" value="1"/>
</dbReference>
<evidence type="ECO:0000313" key="10">
    <source>
        <dbReference type="Proteomes" id="UP000304912"/>
    </source>
</evidence>
<comment type="subcellular location">
    <subcellularLocation>
        <location evidence="1">Cell membrane</location>
        <topology evidence="1">Multi-pass membrane protein</topology>
    </subcellularLocation>
</comment>
<dbReference type="InterPro" id="IPR003838">
    <property type="entry name" value="ABC3_permease_C"/>
</dbReference>